<name>A0A1F6G7G8_9PROT</name>
<gene>
    <name evidence="1" type="ORF">A2527_09375</name>
</gene>
<protein>
    <submittedName>
        <fullName evidence="1">Uncharacterized protein</fullName>
    </submittedName>
</protein>
<organism evidence="1 2">
    <name type="scientific">Candidatus Lambdaproteobacteria bacterium RIFOXYD2_FULL_50_16</name>
    <dbReference type="NCBI Taxonomy" id="1817772"/>
    <lineage>
        <taxon>Bacteria</taxon>
        <taxon>Pseudomonadati</taxon>
        <taxon>Pseudomonadota</taxon>
        <taxon>Candidatus Lambdaproteobacteria</taxon>
    </lineage>
</organism>
<sequence length="639" mass="72487">MNETTTQPSFDLAQLTKNIDSFLVQQIEKSETLNQENRRVNKDIKELIEGSNLLGAESLEVFAEAEHRALVPTEAVEEVTEVFALMRAKVNSFAKKKRFYILETMDLFSSRISIGKLVPALLVLGGLEQKRAIAEFVKPTFLSINKNVEILASTNEIFNPKTIHLDRGSLYTFVTDIARILISLFKQDYLDSFTEIDSHVELLLRVIQENPIFKPGLAADDPIEMIEDPKEIRRVMLQFVSTIQSHEALYNYSLKRHAYYKLFLARLTTPGRFKGINPFEISRILAGVLLVNKQIAPGDRLIEAMADPENFNAPTTLLSRQEFVDRLSPSTVYWAISEFRNSLSKLSSHDFSKEFGPVSRLSAGSILKKVWSAFIAFGESGFAFMTEPFRVLFQAVKATYKRFVENENKKEDKPSAPKVAQPKPKAALALDLIAKNADAMTMVRQKYQLVETDVTAFRGEYDGASQKDYGYNTRLYRGNELAMRHLGAAFERLFGSLKGTPGLKVIKYYEGTKFQEYYAAFRFGNRLIALGLTHLKNVSLAEVQQKDIFPYVLLFEKAKDKAFGRVLSRLTPDTQDIYNEESLTGINEGIYFESLYLLLHLLPEADWNGASAQESIKFLVKELEGRKTIPLYLSAWPSL</sequence>
<dbReference type="EMBL" id="MFNE01000043">
    <property type="protein sequence ID" value="OGG94053.1"/>
    <property type="molecule type" value="Genomic_DNA"/>
</dbReference>
<proteinExistence type="predicted"/>
<dbReference type="Proteomes" id="UP000178449">
    <property type="component" value="Unassembled WGS sequence"/>
</dbReference>
<dbReference type="AlphaFoldDB" id="A0A1F6G7G8"/>
<evidence type="ECO:0000313" key="1">
    <source>
        <dbReference type="EMBL" id="OGG94053.1"/>
    </source>
</evidence>
<evidence type="ECO:0000313" key="2">
    <source>
        <dbReference type="Proteomes" id="UP000178449"/>
    </source>
</evidence>
<accession>A0A1F6G7G8</accession>
<comment type="caution">
    <text evidence="1">The sequence shown here is derived from an EMBL/GenBank/DDBJ whole genome shotgun (WGS) entry which is preliminary data.</text>
</comment>
<dbReference type="STRING" id="1817772.A2527_09375"/>
<reference evidence="1 2" key="1">
    <citation type="journal article" date="2016" name="Nat. Commun.">
        <title>Thousands of microbial genomes shed light on interconnected biogeochemical processes in an aquifer system.</title>
        <authorList>
            <person name="Anantharaman K."/>
            <person name="Brown C.T."/>
            <person name="Hug L.A."/>
            <person name="Sharon I."/>
            <person name="Castelle C.J."/>
            <person name="Probst A.J."/>
            <person name="Thomas B.C."/>
            <person name="Singh A."/>
            <person name="Wilkins M.J."/>
            <person name="Karaoz U."/>
            <person name="Brodie E.L."/>
            <person name="Williams K.H."/>
            <person name="Hubbard S.S."/>
            <person name="Banfield J.F."/>
        </authorList>
    </citation>
    <scope>NUCLEOTIDE SEQUENCE [LARGE SCALE GENOMIC DNA]</scope>
</reference>